<accession>M7SCL3</accession>
<feature type="repeat" description="ANK" evidence="3">
    <location>
        <begin position="443"/>
        <end position="479"/>
    </location>
</feature>
<evidence type="ECO:0000256" key="1">
    <source>
        <dbReference type="ARBA" id="ARBA00022737"/>
    </source>
</evidence>
<name>M7SCL3_EUTLA</name>
<protein>
    <submittedName>
        <fullName evidence="4">Putative ankyrin repeat protein</fullName>
    </submittedName>
</protein>
<dbReference type="Gene3D" id="1.25.40.20">
    <property type="entry name" value="Ankyrin repeat-containing domain"/>
    <property type="match status" value="3"/>
</dbReference>
<organism evidence="4 5">
    <name type="scientific">Eutypa lata (strain UCR-EL1)</name>
    <name type="common">Grapevine dieback disease fungus</name>
    <name type="synonym">Eutypa armeniacae</name>
    <dbReference type="NCBI Taxonomy" id="1287681"/>
    <lineage>
        <taxon>Eukaryota</taxon>
        <taxon>Fungi</taxon>
        <taxon>Dikarya</taxon>
        <taxon>Ascomycota</taxon>
        <taxon>Pezizomycotina</taxon>
        <taxon>Sordariomycetes</taxon>
        <taxon>Xylariomycetidae</taxon>
        <taxon>Xylariales</taxon>
        <taxon>Diatrypaceae</taxon>
        <taxon>Eutypa</taxon>
    </lineage>
</organism>
<keyword evidence="5" id="KW-1185">Reference proteome</keyword>
<dbReference type="EMBL" id="KB707518">
    <property type="protein sequence ID" value="EMR61928.1"/>
    <property type="molecule type" value="Genomic_DNA"/>
</dbReference>
<dbReference type="KEGG" id="ela:UCREL1_11138"/>
<dbReference type="PROSITE" id="PS50297">
    <property type="entry name" value="ANK_REP_REGION"/>
    <property type="match status" value="1"/>
</dbReference>
<dbReference type="Proteomes" id="UP000012174">
    <property type="component" value="Unassembled WGS sequence"/>
</dbReference>
<dbReference type="OrthoDB" id="341259at2759"/>
<dbReference type="PROSITE" id="PS50088">
    <property type="entry name" value="ANK_REPEAT"/>
    <property type="match status" value="4"/>
</dbReference>
<feature type="repeat" description="ANK" evidence="3">
    <location>
        <begin position="480"/>
        <end position="514"/>
    </location>
</feature>
<sequence length="528" mass="58145">MPRLQDLPPELILMICRTVGSAAGLVGFSATCRQFYNVASAEMYILDAQEDRKFGPSALHWAAYRNDVDMARKALDTGAKPDQYWVSGYARIDVDAIMASPTAAVVQLDVAGQNFWTALHLAVARGNEEMVRLLLRYHASVDVFSSGFCSCLNTTITTRNRSLMERCELPSEEPWPLLHTAFCFGRDSIANLLALEGAAAYKCSSNRQSLLRDLKHSRSHHMHPDAALAMNMAAFYGCPKTLTYLMSLHPKLAINTRSGGRRTVLCHALFGEVPEIVVPLLINAGADINYDVKNGSGNKILWQTCWEGRFAAALLLLKHGADIECRHESPFITLLAACCRKATHAALEAQFSAHYAGAFWFRRTLHHDPLKPPTSWPICQVDKNVKARYEIVQLLLARGVDVEAVTGLYGEPKALYLAAECHLHDIVELLLGHGADVSTTNMFDNTALMAAISSGFADTPWQTIECLLRHGVDVNAQNSDGDTALHLLQRSRFQVGGIARLLLQNGASLHIANKAGNLPVIDQEYLRP</sequence>
<evidence type="ECO:0000313" key="4">
    <source>
        <dbReference type="EMBL" id="EMR61928.1"/>
    </source>
</evidence>
<dbReference type="PANTHER" id="PTHR24198">
    <property type="entry name" value="ANKYRIN REPEAT AND PROTEIN KINASE DOMAIN-CONTAINING PROTEIN"/>
    <property type="match status" value="1"/>
</dbReference>
<keyword evidence="1" id="KW-0677">Repeat</keyword>
<evidence type="ECO:0000256" key="3">
    <source>
        <dbReference type="PROSITE-ProRule" id="PRU00023"/>
    </source>
</evidence>
<dbReference type="eggNOG" id="KOG4177">
    <property type="taxonomic scope" value="Eukaryota"/>
</dbReference>
<dbReference type="HOGENOM" id="CLU_515828_0_0_1"/>
<evidence type="ECO:0000256" key="2">
    <source>
        <dbReference type="ARBA" id="ARBA00023043"/>
    </source>
</evidence>
<dbReference type="SUPFAM" id="SSF81383">
    <property type="entry name" value="F-box domain"/>
    <property type="match status" value="1"/>
</dbReference>
<keyword evidence="2 3" id="KW-0040">ANK repeat</keyword>
<dbReference type="Pfam" id="PF12796">
    <property type="entry name" value="Ank_2"/>
    <property type="match status" value="3"/>
</dbReference>
<feature type="repeat" description="ANK" evidence="3">
    <location>
        <begin position="414"/>
        <end position="442"/>
    </location>
</feature>
<dbReference type="PANTHER" id="PTHR24198:SF165">
    <property type="entry name" value="ANKYRIN REPEAT-CONTAINING PROTEIN-RELATED"/>
    <property type="match status" value="1"/>
</dbReference>
<dbReference type="InterPro" id="IPR036047">
    <property type="entry name" value="F-box-like_dom_sf"/>
</dbReference>
<feature type="repeat" description="ANK" evidence="3">
    <location>
        <begin position="114"/>
        <end position="146"/>
    </location>
</feature>
<dbReference type="InterPro" id="IPR036770">
    <property type="entry name" value="Ankyrin_rpt-contain_sf"/>
</dbReference>
<dbReference type="SUPFAM" id="SSF48403">
    <property type="entry name" value="Ankyrin repeat"/>
    <property type="match status" value="2"/>
</dbReference>
<dbReference type="AlphaFoldDB" id="M7SCL3"/>
<evidence type="ECO:0000313" key="5">
    <source>
        <dbReference type="Proteomes" id="UP000012174"/>
    </source>
</evidence>
<gene>
    <name evidence="4" type="ORF">UCREL1_11138</name>
</gene>
<proteinExistence type="predicted"/>
<dbReference type="PRINTS" id="PR01415">
    <property type="entry name" value="ANKYRIN"/>
</dbReference>
<reference evidence="5" key="1">
    <citation type="journal article" date="2013" name="Genome Announc.">
        <title>Draft genome sequence of the grapevine dieback fungus Eutypa lata UCR-EL1.</title>
        <authorList>
            <person name="Blanco-Ulate B."/>
            <person name="Rolshausen P.E."/>
            <person name="Cantu D."/>
        </authorList>
    </citation>
    <scope>NUCLEOTIDE SEQUENCE [LARGE SCALE GENOMIC DNA]</scope>
    <source>
        <strain evidence="5">UCR-EL1</strain>
    </source>
</reference>
<dbReference type="InterPro" id="IPR002110">
    <property type="entry name" value="Ankyrin_rpt"/>
</dbReference>
<dbReference type="SMART" id="SM00248">
    <property type="entry name" value="ANK"/>
    <property type="match status" value="7"/>
</dbReference>